<sequence>MATTIDNISQLKEFLSVYNTLTQRCFGSCVSEFNHTKLVDTESKCVQKCIDKQMRVNRRMMLVFQEQAPKALFNKQQQQTPSSELLQPTTAPSETLPPTATPSEQLESSITTSESIQPSSTVSTEQQ</sequence>
<reference evidence="2" key="1">
    <citation type="submission" date="2022-11" db="UniProtKB">
        <authorList>
            <consortium name="WormBaseParasite"/>
        </authorList>
    </citation>
    <scope>IDENTIFICATION</scope>
</reference>
<accession>A0AC34F4X7</accession>
<organism evidence="1 2">
    <name type="scientific">Panagrolaimus sp. ES5</name>
    <dbReference type="NCBI Taxonomy" id="591445"/>
    <lineage>
        <taxon>Eukaryota</taxon>
        <taxon>Metazoa</taxon>
        <taxon>Ecdysozoa</taxon>
        <taxon>Nematoda</taxon>
        <taxon>Chromadorea</taxon>
        <taxon>Rhabditida</taxon>
        <taxon>Tylenchina</taxon>
        <taxon>Panagrolaimomorpha</taxon>
        <taxon>Panagrolaimoidea</taxon>
        <taxon>Panagrolaimidae</taxon>
        <taxon>Panagrolaimus</taxon>
    </lineage>
</organism>
<evidence type="ECO:0000313" key="2">
    <source>
        <dbReference type="WBParaSite" id="ES5_v2.g12218.t1"/>
    </source>
</evidence>
<dbReference type="WBParaSite" id="ES5_v2.g12218.t1">
    <property type="protein sequence ID" value="ES5_v2.g12218.t1"/>
    <property type="gene ID" value="ES5_v2.g12218"/>
</dbReference>
<dbReference type="Proteomes" id="UP000887579">
    <property type="component" value="Unplaced"/>
</dbReference>
<proteinExistence type="predicted"/>
<protein>
    <submittedName>
        <fullName evidence="2">Mitochondrial import inner membrane translocase subunit</fullName>
    </submittedName>
</protein>
<evidence type="ECO:0000313" key="1">
    <source>
        <dbReference type="Proteomes" id="UP000887579"/>
    </source>
</evidence>
<name>A0AC34F4X7_9BILA</name>